<dbReference type="EMBL" id="JBAMIC010000003">
    <property type="protein sequence ID" value="KAK7109361.1"/>
    <property type="molecule type" value="Genomic_DNA"/>
</dbReference>
<feature type="compositionally biased region" description="Basic and acidic residues" evidence="1">
    <location>
        <begin position="295"/>
        <end position="314"/>
    </location>
</feature>
<feature type="region of interest" description="Disordered" evidence="1">
    <location>
        <begin position="215"/>
        <end position="283"/>
    </location>
</feature>
<accession>A0AAN9BN46</accession>
<feature type="compositionally biased region" description="Gly residues" evidence="1">
    <location>
        <begin position="790"/>
        <end position="806"/>
    </location>
</feature>
<feature type="region of interest" description="Disordered" evidence="1">
    <location>
        <begin position="788"/>
        <end position="809"/>
    </location>
</feature>
<evidence type="ECO:0000256" key="1">
    <source>
        <dbReference type="SAM" id="MobiDB-lite"/>
    </source>
</evidence>
<keyword evidence="3" id="KW-1185">Reference proteome</keyword>
<protein>
    <submittedName>
        <fullName evidence="2">Uncharacterized protein</fullName>
    </submittedName>
</protein>
<organism evidence="2 3">
    <name type="scientific">Littorina saxatilis</name>
    <dbReference type="NCBI Taxonomy" id="31220"/>
    <lineage>
        <taxon>Eukaryota</taxon>
        <taxon>Metazoa</taxon>
        <taxon>Spiralia</taxon>
        <taxon>Lophotrochozoa</taxon>
        <taxon>Mollusca</taxon>
        <taxon>Gastropoda</taxon>
        <taxon>Caenogastropoda</taxon>
        <taxon>Littorinimorpha</taxon>
        <taxon>Littorinoidea</taxon>
        <taxon>Littorinidae</taxon>
        <taxon>Littorina</taxon>
    </lineage>
</organism>
<dbReference type="Proteomes" id="UP001374579">
    <property type="component" value="Unassembled WGS sequence"/>
</dbReference>
<feature type="compositionally biased region" description="Basic and acidic residues" evidence="1">
    <location>
        <begin position="673"/>
        <end position="692"/>
    </location>
</feature>
<sequence>MIRAGARAPQPPPLPPSPRSPKPHHIRAFEQSKKRLLHRGRRTEDLRDKVVQLARQKEETIHDQHDVITGRTSEGPSSRHLIHGFQAESADEGHCSTVAGVRVVVYDLSKEKATGGLGSSAPNAAPAGERKGFEQTLHAQKGWEKITLTNLNSNANLQDEASAERPTMLVSSEKLPPQRDSPPFPRTPARGFRQAPHQAFIQTAGSSPRLVNAQQTTHLGENVRGPGTTRPGRGQEGKIPFDSPSGKPTSRSSKTQSRTFVHQVPSDLHHQATPQSANSAGADGFIDIKHDKDIPKEASSKETSGEPNSHEIHRQKGQQLAHGRHPPSPPDPHSSAKRPQRLNYTRAARYLHASLAPAPPPGAEPHKRVRLPLGQERRGPRPKSVKLRADECSSHYQSSGSSGDSPRQTSRGVEVVGEVRGSALHSPSHCLHTPLSPHRHDNKNPSKFPSSLEMFKRRLKMNQIKSAKENTQVEEDYVIRLGGTVTTQSRHPTQHARYVELLPHPPNNSRQNCHPLNAVRDSRHDKLETYPDIGLENTRAHQHVKPEVTDTKVITIDNTSQNRDQKLSPANHSAADWDHKTVHGDSYPRIRDNKLGQADHGRNKWGNKLGQTDNDHGNRDNKLGQNDCEPKCWDNKLGRMDHGLRSRDNKLGQLGPNSREMTDLAMESWKAGPGERKTKCDLEEEGESKMSDEDQGYDCTLYSRLPDSVDDLTYVPPGDAVRTPLPQVKTYVLEEDKVTRAQGRGLDRGPTLALTQHNVIMHNTFLHRHEEREKMSKKQAEFERKAGLLSRGGGGGEGGEGGGGAGWPKTDRRMQQWLVETERQQRDFQPMFGNAVFKIAIAAT</sequence>
<evidence type="ECO:0000313" key="2">
    <source>
        <dbReference type="EMBL" id="KAK7109361.1"/>
    </source>
</evidence>
<feature type="compositionally biased region" description="Pro residues" evidence="1">
    <location>
        <begin position="9"/>
        <end position="20"/>
    </location>
</feature>
<dbReference type="AlphaFoldDB" id="A0AAN9BN46"/>
<feature type="compositionally biased region" description="Polar residues" evidence="1">
    <location>
        <begin position="246"/>
        <end position="260"/>
    </location>
</feature>
<feature type="region of interest" description="Disordered" evidence="1">
    <location>
        <begin position="113"/>
        <end position="133"/>
    </location>
</feature>
<feature type="region of interest" description="Disordered" evidence="1">
    <location>
        <begin position="355"/>
        <end position="446"/>
    </location>
</feature>
<name>A0AAN9BN46_9CAEN</name>
<feature type="compositionally biased region" description="Basic and acidic residues" evidence="1">
    <location>
        <begin position="575"/>
        <end position="602"/>
    </location>
</feature>
<feature type="compositionally biased region" description="Basic and acidic residues" evidence="1">
    <location>
        <begin position="613"/>
        <end position="625"/>
    </location>
</feature>
<feature type="compositionally biased region" description="Low complexity" evidence="1">
    <location>
        <begin position="394"/>
        <end position="421"/>
    </location>
</feature>
<proteinExistence type="predicted"/>
<feature type="region of interest" description="Disordered" evidence="1">
    <location>
        <begin position="670"/>
        <end position="695"/>
    </location>
</feature>
<evidence type="ECO:0000313" key="3">
    <source>
        <dbReference type="Proteomes" id="UP001374579"/>
    </source>
</evidence>
<feature type="region of interest" description="Disordered" evidence="1">
    <location>
        <begin position="295"/>
        <end position="339"/>
    </location>
</feature>
<reference evidence="2 3" key="1">
    <citation type="submission" date="2024-02" db="EMBL/GenBank/DDBJ databases">
        <title>Chromosome-scale genome assembly of the rough periwinkle Littorina saxatilis.</title>
        <authorList>
            <person name="De Jode A."/>
            <person name="Faria R."/>
            <person name="Formenti G."/>
            <person name="Sims Y."/>
            <person name="Smith T.P."/>
            <person name="Tracey A."/>
            <person name="Wood J.M.D."/>
            <person name="Zagrodzka Z.B."/>
            <person name="Johannesson K."/>
            <person name="Butlin R.K."/>
            <person name="Leder E.H."/>
        </authorList>
    </citation>
    <scope>NUCLEOTIDE SEQUENCE [LARGE SCALE GENOMIC DNA]</scope>
    <source>
        <strain evidence="2">Snail1</strain>
        <tissue evidence="2">Muscle</tissue>
    </source>
</reference>
<feature type="region of interest" description="Disordered" evidence="1">
    <location>
        <begin position="1"/>
        <end position="24"/>
    </location>
</feature>
<feature type="region of interest" description="Disordered" evidence="1">
    <location>
        <begin position="557"/>
        <end position="625"/>
    </location>
</feature>
<comment type="caution">
    <text evidence="2">The sequence shown here is derived from an EMBL/GenBank/DDBJ whole genome shotgun (WGS) entry which is preliminary data.</text>
</comment>
<gene>
    <name evidence="2" type="ORF">V1264_013411</name>
</gene>
<feature type="region of interest" description="Disordered" evidence="1">
    <location>
        <begin position="159"/>
        <end position="193"/>
    </location>
</feature>